<feature type="transmembrane region" description="Helical" evidence="1">
    <location>
        <begin position="189"/>
        <end position="222"/>
    </location>
</feature>
<accession>A0A8S1H756</accession>
<keyword evidence="1" id="KW-0472">Membrane</keyword>
<keyword evidence="1" id="KW-1133">Transmembrane helix</keyword>
<keyword evidence="3" id="KW-1185">Reference proteome</keyword>
<protein>
    <submittedName>
        <fullName evidence="2">Uncharacterized protein</fullName>
    </submittedName>
</protein>
<dbReference type="Proteomes" id="UP000835052">
    <property type="component" value="Unassembled WGS sequence"/>
</dbReference>
<evidence type="ECO:0000313" key="2">
    <source>
        <dbReference type="EMBL" id="CAD6191529.1"/>
    </source>
</evidence>
<comment type="caution">
    <text evidence="2">The sequence shown here is derived from an EMBL/GenBank/DDBJ whole genome shotgun (WGS) entry which is preliminary data.</text>
</comment>
<gene>
    <name evidence="2" type="ORF">CAUJ_LOCUS7448</name>
</gene>
<dbReference type="AlphaFoldDB" id="A0A8S1H756"/>
<organism evidence="2 3">
    <name type="scientific">Caenorhabditis auriculariae</name>
    <dbReference type="NCBI Taxonomy" id="2777116"/>
    <lineage>
        <taxon>Eukaryota</taxon>
        <taxon>Metazoa</taxon>
        <taxon>Ecdysozoa</taxon>
        <taxon>Nematoda</taxon>
        <taxon>Chromadorea</taxon>
        <taxon>Rhabditida</taxon>
        <taxon>Rhabditina</taxon>
        <taxon>Rhabditomorpha</taxon>
        <taxon>Rhabditoidea</taxon>
        <taxon>Rhabditidae</taxon>
        <taxon>Peloderinae</taxon>
        <taxon>Caenorhabditis</taxon>
    </lineage>
</organism>
<proteinExistence type="predicted"/>
<keyword evidence="1" id="KW-0812">Transmembrane</keyword>
<name>A0A8S1H756_9PELO</name>
<evidence type="ECO:0000256" key="1">
    <source>
        <dbReference type="SAM" id="Phobius"/>
    </source>
</evidence>
<reference evidence="2" key="1">
    <citation type="submission" date="2020-10" db="EMBL/GenBank/DDBJ databases">
        <authorList>
            <person name="Kikuchi T."/>
        </authorList>
    </citation>
    <scope>NUCLEOTIDE SEQUENCE</scope>
    <source>
        <strain evidence="2">NKZ352</strain>
    </source>
</reference>
<evidence type="ECO:0000313" key="3">
    <source>
        <dbReference type="Proteomes" id="UP000835052"/>
    </source>
</evidence>
<feature type="transmembrane region" description="Helical" evidence="1">
    <location>
        <begin position="148"/>
        <end position="169"/>
    </location>
</feature>
<sequence length="246" mass="28297">MTPLLRSACKKHASCCSDAKGIHSNLSPRKFNTVPAPKPQISCSSVSSTGTDIMNKAFYEFEDEDTMTDFSVFRRNSEDGEENSWIRTRLSRPDSPMKKEVIQEEEVLKRNIFSCGSSFCEKPINWEGCWDIEEYFDRRPYLGHFIQLLVYICIFVLPPVSLLLTGISSRADLLTAFQFKTCRELPVVVMFWALRIVFFLNLIASTTAFGFCADWLCTVLLYYACKSNRLYCNEKQECECKPLRQS</sequence>
<dbReference type="EMBL" id="CAJGYM010000021">
    <property type="protein sequence ID" value="CAD6191529.1"/>
    <property type="molecule type" value="Genomic_DNA"/>
</dbReference>